<dbReference type="EMBL" id="BARW01015955">
    <property type="protein sequence ID" value="GAJ00699.1"/>
    <property type="molecule type" value="Genomic_DNA"/>
</dbReference>
<organism evidence="1">
    <name type="scientific">marine sediment metagenome</name>
    <dbReference type="NCBI Taxonomy" id="412755"/>
    <lineage>
        <taxon>unclassified sequences</taxon>
        <taxon>metagenomes</taxon>
        <taxon>ecological metagenomes</taxon>
    </lineage>
</organism>
<evidence type="ECO:0000313" key="1">
    <source>
        <dbReference type="EMBL" id="GAJ00699.1"/>
    </source>
</evidence>
<name>X1T619_9ZZZZ</name>
<reference evidence="1" key="1">
    <citation type="journal article" date="2014" name="Front. Microbiol.">
        <title>High frequency of phylogenetically diverse reductive dehalogenase-homologous genes in deep subseafloor sedimentary metagenomes.</title>
        <authorList>
            <person name="Kawai M."/>
            <person name="Futagami T."/>
            <person name="Toyoda A."/>
            <person name="Takaki Y."/>
            <person name="Nishi S."/>
            <person name="Hori S."/>
            <person name="Arai W."/>
            <person name="Tsubouchi T."/>
            <person name="Morono Y."/>
            <person name="Uchiyama I."/>
            <person name="Ito T."/>
            <person name="Fujiyama A."/>
            <person name="Inagaki F."/>
            <person name="Takami H."/>
        </authorList>
    </citation>
    <scope>NUCLEOTIDE SEQUENCE</scope>
    <source>
        <strain evidence="1">Expedition CK06-06</strain>
    </source>
</reference>
<feature type="non-terminal residue" evidence="1">
    <location>
        <position position="1"/>
    </location>
</feature>
<accession>X1T619</accession>
<proteinExistence type="predicted"/>
<protein>
    <recommendedName>
        <fullName evidence="2">DNA primase/polymerase bifunctional N-terminal domain-containing protein</fullName>
    </recommendedName>
</protein>
<sequence>ESFNLYKDTFCQFRPKYAIKHHGGHWLTKNKTLSDICIQAHLRGDYATAVLGKYYPPFGLIDIDNKTYPQALERRSMCNLNPHNSMLLDSESKDSFHILFRPQYNGKPPTLSLYKAILQPQARLLGVEVYPQQNRCIRLPFGPTQNCLDEEYYHLKTADDKLYRFLKLDEVEIGNINPQQRLDFNSEKPAPVFLDMTKAEILLSFGLQEKSTRHHSQYLILSKFYYQDNLPPDTNIKITWEWINTMHNGYSKEIITHPEEVYRQIKAQALWIYENNEHHGNYPDFI</sequence>
<feature type="non-terminal residue" evidence="1">
    <location>
        <position position="286"/>
    </location>
</feature>
<evidence type="ECO:0008006" key="2">
    <source>
        <dbReference type="Google" id="ProtNLM"/>
    </source>
</evidence>
<dbReference type="AlphaFoldDB" id="X1T619"/>
<comment type="caution">
    <text evidence="1">The sequence shown here is derived from an EMBL/GenBank/DDBJ whole genome shotgun (WGS) entry which is preliminary data.</text>
</comment>
<gene>
    <name evidence="1" type="ORF">S12H4_27891</name>
</gene>